<protein>
    <submittedName>
        <fullName evidence="12">Uncharacterized protein</fullName>
    </submittedName>
</protein>
<name>A0A6A2YRU9_HIBSY</name>
<evidence type="ECO:0000256" key="7">
    <source>
        <dbReference type="ARBA" id="ARBA00022840"/>
    </source>
</evidence>
<dbReference type="EMBL" id="VEPZ02001299">
    <property type="protein sequence ID" value="KAE8681812.1"/>
    <property type="molecule type" value="Genomic_DNA"/>
</dbReference>
<evidence type="ECO:0000256" key="1">
    <source>
        <dbReference type="ARBA" id="ARBA00004141"/>
    </source>
</evidence>
<dbReference type="InterPro" id="IPR023214">
    <property type="entry name" value="HAD_sf"/>
</dbReference>
<evidence type="ECO:0000256" key="8">
    <source>
        <dbReference type="ARBA" id="ARBA00022842"/>
    </source>
</evidence>
<comment type="subcellular location">
    <subcellularLocation>
        <location evidence="1">Membrane</location>
        <topology evidence="1">Multi-pass membrane protein</topology>
    </subcellularLocation>
</comment>
<evidence type="ECO:0000256" key="9">
    <source>
        <dbReference type="ARBA" id="ARBA00022989"/>
    </source>
</evidence>
<dbReference type="InterPro" id="IPR001757">
    <property type="entry name" value="P_typ_ATPase"/>
</dbReference>
<keyword evidence="13" id="KW-1185">Reference proteome</keyword>
<dbReference type="Proteomes" id="UP000436088">
    <property type="component" value="Unassembled WGS sequence"/>
</dbReference>
<evidence type="ECO:0000256" key="3">
    <source>
        <dbReference type="ARBA" id="ARBA00022553"/>
    </source>
</evidence>
<feature type="transmembrane region" description="Helical" evidence="11">
    <location>
        <begin position="119"/>
        <end position="145"/>
    </location>
</feature>
<evidence type="ECO:0000256" key="11">
    <source>
        <dbReference type="SAM" id="Phobius"/>
    </source>
</evidence>
<evidence type="ECO:0000256" key="2">
    <source>
        <dbReference type="ARBA" id="ARBA00008804"/>
    </source>
</evidence>
<comment type="caution">
    <text evidence="12">The sequence shown here is derived from an EMBL/GenBank/DDBJ whole genome shotgun (WGS) entry which is preliminary data.</text>
</comment>
<gene>
    <name evidence="12" type="ORF">F3Y22_tig00111305pilonHSYRG00010</name>
</gene>
<keyword evidence="7" id="KW-0067">ATP-binding</keyword>
<evidence type="ECO:0000256" key="4">
    <source>
        <dbReference type="ARBA" id="ARBA00022692"/>
    </source>
</evidence>
<evidence type="ECO:0000256" key="6">
    <source>
        <dbReference type="ARBA" id="ARBA00022741"/>
    </source>
</evidence>
<keyword evidence="4 11" id="KW-0812">Transmembrane</keyword>
<keyword evidence="8" id="KW-0460">Magnesium</keyword>
<dbReference type="InterPro" id="IPR036412">
    <property type="entry name" value="HAD-like_sf"/>
</dbReference>
<reference evidence="12" key="1">
    <citation type="submission" date="2019-09" db="EMBL/GenBank/DDBJ databases">
        <title>Draft genome information of white flower Hibiscus syriacus.</title>
        <authorList>
            <person name="Kim Y.-M."/>
        </authorList>
    </citation>
    <scope>NUCLEOTIDE SEQUENCE [LARGE SCALE GENOMIC DNA]</scope>
    <source>
        <strain evidence="12">YM2019G1</strain>
    </source>
</reference>
<dbReference type="PRINTS" id="PR00120">
    <property type="entry name" value="HATPASE"/>
</dbReference>
<keyword evidence="9 11" id="KW-1133">Transmembrane helix</keyword>
<dbReference type="AlphaFoldDB" id="A0A6A2YRU9"/>
<dbReference type="FunFam" id="3.40.50.1000:FF:000211">
    <property type="entry name" value="Plasma membrane ATPase"/>
    <property type="match status" value="1"/>
</dbReference>
<dbReference type="SUPFAM" id="SSF56784">
    <property type="entry name" value="HAD-like"/>
    <property type="match status" value="1"/>
</dbReference>
<comment type="similarity">
    <text evidence="2">Belongs to the cation transport ATPase (P-type) (TC 3.A.3) family. Type IIIA subfamily.</text>
</comment>
<accession>A0A6A2YRU9</accession>
<dbReference type="GO" id="GO:0046872">
    <property type="term" value="F:metal ion binding"/>
    <property type="evidence" value="ECO:0007669"/>
    <property type="project" value="UniProtKB-KW"/>
</dbReference>
<dbReference type="Gene3D" id="3.40.50.1000">
    <property type="entry name" value="HAD superfamily/HAD-like"/>
    <property type="match status" value="1"/>
</dbReference>
<feature type="transmembrane region" description="Helical" evidence="11">
    <location>
        <begin position="89"/>
        <end position="107"/>
    </location>
</feature>
<organism evidence="12 13">
    <name type="scientific">Hibiscus syriacus</name>
    <name type="common">Rose of Sharon</name>
    <dbReference type="NCBI Taxonomy" id="106335"/>
    <lineage>
        <taxon>Eukaryota</taxon>
        <taxon>Viridiplantae</taxon>
        <taxon>Streptophyta</taxon>
        <taxon>Embryophyta</taxon>
        <taxon>Tracheophyta</taxon>
        <taxon>Spermatophyta</taxon>
        <taxon>Magnoliopsida</taxon>
        <taxon>eudicotyledons</taxon>
        <taxon>Gunneridae</taxon>
        <taxon>Pentapetalae</taxon>
        <taxon>rosids</taxon>
        <taxon>malvids</taxon>
        <taxon>Malvales</taxon>
        <taxon>Malvaceae</taxon>
        <taxon>Malvoideae</taxon>
        <taxon>Hibiscus</taxon>
    </lineage>
</organism>
<sequence>MGTNMYPSASFLGHDNDASITALPIEELIKKAYGIAGVFPEHKYKIVNKLQEMKHICGMTEDGVNDAPAFKKVDIGIAMADDTDAVWSAPYIVLTEPGLSIIISAVLTNRAIFQRMNNYTIYAVSITIRIMFELCLLFSSGSLIFHHLWF</sequence>
<evidence type="ECO:0000313" key="13">
    <source>
        <dbReference type="Proteomes" id="UP000436088"/>
    </source>
</evidence>
<evidence type="ECO:0000313" key="12">
    <source>
        <dbReference type="EMBL" id="KAE8681812.1"/>
    </source>
</evidence>
<evidence type="ECO:0000256" key="10">
    <source>
        <dbReference type="ARBA" id="ARBA00023136"/>
    </source>
</evidence>
<keyword evidence="3" id="KW-0597">Phosphoprotein</keyword>
<evidence type="ECO:0000256" key="5">
    <source>
        <dbReference type="ARBA" id="ARBA00022723"/>
    </source>
</evidence>
<keyword evidence="10 11" id="KW-0472">Membrane</keyword>
<dbReference type="Gene3D" id="1.20.1110.10">
    <property type="entry name" value="Calcium-transporting ATPase, transmembrane domain"/>
    <property type="match status" value="1"/>
</dbReference>
<dbReference type="NCBIfam" id="TIGR01494">
    <property type="entry name" value="ATPase_P-type"/>
    <property type="match status" value="1"/>
</dbReference>
<dbReference type="PANTHER" id="PTHR42861">
    <property type="entry name" value="CALCIUM-TRANSPORTING ATPASE"/>
    <property type="match status" value="1"/>
</dbReference>
<dbReference type="PRINTS" id="PR00119">
    <property type="entry name" value="CATATPASE"/>
</dbReference>
<keyword evidence="5" id="KW-0479">Metal-binding</keyword>
<dbReference type="GO" id="GO:0016887">
    <property type="term" value="F:ATP hydrolysis activity"/>
    <property type="evidence" value="ECO:0007669"/>
    <property type="project" value="InterPro"/>
</dbReference>
<dbReference type="GO" id="GO:0016020">
    <property type="term" value="C:membrane"/>
    <property type="evidence" value="ECO:0007669"/>
    <property type="project" value="UniProtKB-SubCell"/>
</dbReference>
<keyword evidence="6" id="KW-0547">Nucleotide-binding</keyword>
<dbReference type="GO" id="GO:0005524">
    <property type="term" value="F:ATP binding"/>
    <property type="evidence" value="ECO:0007669"/>
    <property type="project" value="UniProtKB-KW"/>
</dbReference>
<proteinExistence type="inferred from homology"/>